<feature type="domain" description="Thiolase C-terminal" evidence="7">
    <location>
        <begin position="265"/>
        <end position="378"/>
    </location>
</feature>
<dbReference type="CDD" id="cd00751">
    <property type="entry name" value="thiolase"/>
    <property type="match status" value="1"/>
</dbReference>
<proteinExistence type="inferred from homology"/>
<dbReference type="Proteomes" id="UP000295391">
    <property type="component" value="Unassembled WGS sequence"/>
</dbReference>
<feature type="region of interest" description="Disordered" evidence="5">
    <location>
        <begin position="127"/>
        <end position="146"/>
    </location>
</feature>
<evidence type="ECO:0000313" key="9">
    <source>
        <dbReference type="Proteomes" id="UP000295391"/>
    </source>
</evidence>
<accession>A0A4R6VK23</accession>
<evidence type="ECO:0000313" key="8">
    <source>
        <dbReference type="EMBL" id="TDQ62029.1"/>
    </source>
</evidence>
<evidence type="ECO:0000259" key="6">
    <source>
        <dbReference type="Pfam" id="PF00108"/>
    </source>
</evidence>
<dbReference type="AlphaFoldDB" id="A0A4R6VK23"/>
<gene>
    <name evidence="8" type="ORF">ATL17_3133</name>
</gene>
<dbReference type="PIRSF" id="PIRSF000429">
    <property type="entry name" value="Ac-CoA_Ac_transf"/>
    <property type="match status" value="1"/>
</dbReference>
<organism evidence="8 9">
    <name type="scientific">Maritalea mobilis</name>
    <dbReference type="NCBI Taxonomy" id="483324"/>
    <lineage>
        <taxon>Bacteria</taxon>
        <taxon>Pseudomonadati</taxon>
        <taxon>Pseudomonadota</taxon>
        <taxon>Alphaproteobacteria</taxon>
        <taxon>Hyphomicrobiales</taxon>
        <taxon>Devosiaceae</taxon>
        <taxon>Maritalea</taxon>
    </lineage>
</organism>
<dbReference type="RefSeq" id="WP_133573701.1">
    <property type="nucleotide sequence ID" value="NZ_SNYR01000003.1"/>
</dbReference>
<dbReference type="EMBL" id="SNYR01000003">
    <property type="protein sequence ID" value="TDQ62029.1"/>
    <property type="molecule type" value="Genomic_DNA"/>
</dbReference>
<dbReference type="InterPro" id="IPR020616">
    <property type="entry name" value="Thiolase_N"/>
</dbReference>
<dbReference type="InterPro" id="IPR016039">
    <property type="entry name" value="Thiolase-like"/>
</dbReference>
<keyword evidence="9" id="KW-1185">Reference proteome</keyword>
<dbReference type="PANTHER" id="PTHR18919:SF107">
    <property type="entry name" value="ACETYL-COA ACETYLTRANSFERASE, CYTOSOLIC"/>
    <property type="match status" value="1"/>
</dbReference>
<dbReference type="GO" id="GO:0003988">
    <property type="term" value="F:acetyl-CoA C-acyltransferase activity"/>
    <property type="evidence" value="ECO:0007669"/>
    <property type="project" value="UniProtKB-ARBA"/>
</dbReference>
<comment type="caution">
    <text evidence="8">The sequence shown here is derived from an EMBL/GenBank/DDBJ whole genome shotgun (WGS) entry which is preliminary data.</text>
</comment>
<dbReference type="PROSITE" id="PS00737">
    <property type="entry name" value="THIOLASE_2"/>
    <property type="match status" value="1"/>
</dbReference>
<protein>
    <submittedName>
        <fullName evidence="8">Acetyl-CoA C-acetyltransferase</fullName>
    </submittedName>
</protein>
<feature type="domain" description="Thiolase N-terminal" evidence="6">
    <location>
        <begin position="5"/>
        <end position="246"/>
    </location>
</feature>
<reference evidence="8 9" key="1">
    <citation type="submission" date="2019-03" db="EMBL/GenBank/DDBJ databases">
        <title>Genomic Encyclopedia of Type Strains, Phase III (KMG-III): the genomes of soil and plant-associated and newly described type strains.</title>
        <authorList>
            <person name="Whitman W."/>
        </authorList>
    </citation>
    <scope>NUCLEOTIDE SEQUENCE [LARGE SCALE GENOMIC DNA]</scope>
    <source>
        <strain evidence="8 9">CGMCC 1.7002</strain>
    </source>
</reference>
<evidence type="ECO:0000256" key="1">
    <source>
        <dbReference type="ARBA" id="ARBA00010982"/>
    </source>
</evidence>
<dbReference type="InterPro" id="IPR002155">
    <property type="entry name" value="Thiolase"/>
</dbReference>
<dbReference type="OrthoDB" id="7838428at2"/>
<evidence type="ECO:0000256" key="4">
    <source>
        <dbReference type="RuleBase" id="RU003557"/>
    </source>
</evidence>
<keyword evidence="2 4" id="KW-0808">Transferase</keyword>
<evidence type="ECO:0000256" key="3">
    <source>
        <dbReference type="ARBA" id="ARBA00023315"/>
    </source>
</evidence>
<dbReference type="InterPro" id="IPR020617">
    <property type="entry name" value="Thiolase_C"/>
</dbReference>
<dbReference type="SUPFAM" id="SSF53901">
    <property type="entry name" value="Thiolase-like"/>
    <property type="match status" value="1"/>
</dbReference>
<evidence type="ECO:0000256" key="2">
    <source>
        <dbReference type="ARBA" id="ARBA00022679"/>
    </source>
</evidence>
<comment type="similarity">
    <text evidence="1 4">Belongs to the thiolase-like superfamily. Thiolase family.</text>
</comment>
<dbReference type="Pfam" id="PF02803">
    <property type="entry name" value="Thiolase_C"/>
    <property type="match status" value="1"/>
</dbReference>
<dbReference type="Pfam" id="PF00108">
    <property type="entry name" value="Thiolase_N"/>
    <property type="match status" value="1"/>
</dbReference>
<dbReference type="PANTHER" id="PTHR18919">
    <property type="entry name" value="ACETYL-COA C-ACYLTRANSFERASE"/>
    <property type="match status" value="1"/>
</dbReference>
<dbReference type="InterPro" id="IPR020613">
    <property type="entry name" value="Thiolase_CS"/>
</dbReference>
<name>A0A4R6VK23_9HYPH</name>
<dbReference type="Gene3D" id="3.40.47.10">
    <property type="match status" value="2"/>
</dbReference>
<evidence type="ECO:0000256" key="5">
    <source>
        <dbReference type="SAM" id="MobiDB-lite"/>
    </source>
</evidence>
<dbReference type="NCBIfam" id="TIGR01930">
    <property type="entry name" value="AcCoA-C-Actrans"/>
    <property type="match status" value="1"/>
</dbReference>
<sequence length="378" mass="39129">MSNGVYMVAAKRSAVVPRGGAFANLQPHELAAPIVKALLQDVAIEAAQIDHIVLGNGLSGGGNVARMVGLAAGLSESVPALTVDSQCCGGMDAVQMAMHMIGAGAAQMVLAGGVESYSTSPRRIARGLNGAPDQEYQRPPFAPDATQDPDMLEAAAQLATTRKISRRVQEDFAILSHQKALDAAASQQDEIVPIADVDRDQFTRQLSARLCAKLPMLTGDKETGLTAATTAVEADGAGLCLLVSESVLRAHPQWQDRAVKLCGGISRGSDPAMPALAPIPSIQHILQQLGLSAADISAVEMMEAFAVQAMACLEETDLPLDRTNLGGGALARGHPIGASGAINLVRLFYEMQRCEAGAYGLAAIAGAGGLGSAMVMQK</sequence>
<evidence type="ECO:0000259" key="7">
    <source>
        <dbReference type="Pfam" id="PF02803"/>
    </source>
</evidence>
<keyword evidence="3 4" id="KW-0012">Acyltransferase</keyword>